<dbReference type="PANTHER" id="PTHR35186">
    <property type="entry name" value="ANK_REP_REGION DOMAIN-CONTAINING PROTEIN"/>
    <property type="match status" value="1"/>
</dbReference>
<evidence type="ECO:0000313" key="4">
    <source>
        <dbReference type="Proteomes" id="UP001175000"/>
    </source>
</evidence>
<evidence type="ECO:0000313" key="3">
    <source>
        <dbReference type="EMBL" id="KAK0625883.1"/>
    </source>
</evidence>
<proteinExistence type="predicted"/>
<feature type="domain" description="DUF7580" evidence="2">
    <location>
        <begin position="419"/>
        <end position="598"/>
    </location>
</feature>
<dbReference type="AlphaFoldDB" id="A0AA40C6B8"/>
<feature type="compositionally biased region" description="Low complexity" evidence="1">
    <location>
        <begin position="349"/>
        <end position="360"/>
    </location>
</feature>
<accession>A0AA40C6B8</accession>
<feature type="region of interest" description="Disordered" evidence="1">
    <location>
        <begin position="276"/>
        <end position="360"/>
    </location>
</feature>
<gene>
    <name evidence="3" type="ORF">B0T14DRAFT_599378</name>
</gene>
<feature type="compositionally biased region" description="Low complexity" evidence="1">
    <location>
        <begin position="316"/>
        <end position="341"/>
    </location>
</feature>
<dbReference type="InterPro" id="IPR056002">
    <property type="entry name" value="DUF7580"/>
</dbReference>
<protein>
    <recommendedName>
        <fullName evidence="2">DUF7580 domain-containing protein</fullName>
    </recommendedName>
</protein>
<dbReference type="PANTHER" id="PTHR35186:SF4">
    <property type="entry name" value="PRION-INHIBITION AND PROPAGATION HELO DOMAIN-CONTAINING PROTEIN"/>
    <property type="match status" value="1"/>
</dbReference>
<keyword evidence="4" id="KW-1185">Reference proteome</keyword>
<dbReference type="Proteomes" id="UP001175000">
    <property type="component" value="Unassembled WGS sequence"/>
</dbReference>
<evidence type="ECO:0000259" key="2">
    <source>
        <dbReference type="Pfam" id="PF24476"/>
    </source>
</evidence>
<dbReference type="Pfam" id="PF24476">
    <property type="entry name" value="DUF7580"/>
    <property type="match status" value="1"/>
</dbReference>
<dbReference type="EMBL" id="JAULSU010000002">
    <property type="protein sequence ID" value="KAK0625883.1"/>
    <property type="molecule type" value="Genomic_DNA"/>
</dbReference>
<name>A0AA40C6B8_9PEZI</name>
<feature type="compositionally biased region" description="Low complexity" evidence="1">
    <location>
        <begin position="281"/>
        <end position="299"/>
    </location>
</feature>
<reference evidence="3" key="1">
    <citation type="submission" date="2023-06" db="EMBL/GenBank/DDBJ databases">
        <title>Genome-scale phylogeny and comparative genomics of the fungal order Sordariales.</title>
        <authorList>
            <consortium name="Lawrence Berkeley National Laboratory"/>
            <person name="Hensen N."/>
            <person name="Bonometti L."/>
            <person name="Westerberg I."/>
            <person name="Brannstrom I.O."/>
            <person name="Guillou S."/>
            <person name="Cros-Aarteil S."/>
            <person name="Calhoun S."/>
            <person name="Haridas S."/>
            <person name="Kuo A."/>
            <person name="Mondo S."/>
            <person name="Pangilinan J."/>
            <person name="Riley R."/>
            <person name="Labutti K."/>
            <person name="Andreopoulos B."/>
            <person name="Lipzen A."/>
            <person name="Chen C."/>
            <person name="Yanf M."/>
            <person name="Daum C."/>
            <person name="Ng V."/>
            <person name="Clum A."/>
            <person name="Steindorff A."/>
            <person name="Ohm R."/>
            <person name="Martin F."/>
            <person name="Silar P."/>
            <person name="Natvig D."/>
            <person name="Lalanne C."/>
            <person name="Gautier V."/>
            <person name="Ament-Velasquez S.L."/>
            <person name="Kruys A."/>
            <person name="Hutchinson M.I."/>
            <person name="Powell A.J."/>
            <person name="Barry K."/>
            <person name="Miller A.N."/>
            <person name="Grigoriev I.V."/>
            <person name="Debuchy R."/>
            <person name="Gladieux P."/>
            <person name="Thoren M.H."/>
            <person name="Johannesson H."/>
        </authorList>
    </citation>
    <scope>NUCLEOTIDE SEQUENCE</scope>
    <source>
        <strain evidence="3">CBS 606.72</strain>
    </source>
</reference>
<evidence type="ECO:0000256" key="1">
    <source>
        <dbReference type="SAM" id="MobiDB-lite"/>
    </source>
</evidence>
<sequence>MSGLEVVGVVLGVLPLAVKALQGYMTVLSSMKHSQRNLNALIRDLETEHIRLQTTCELLLDGIAPPSVIDKLIQTPFGPEWRPYNDALRLRLWTTCTKFEEQVNELQAAASDLRAKLCLEADGTTKLTDRRSISQQLKHGTSFTLKKKDYDEVLARIKTANSVLHELAGQNCGLEPARRHRSRIRLIRLVRGLAGSIFDALLCSTSPCPCAEPHDICLELEAREAILIPADSEDEVAKTFDFHTVMGSKRSAQARLSARRPNIEWKDIHLKLISQAGPGGPTSTLAPLPSAPLTPASPRRSSRNLTWAKSLGSMLTRTPSSQSTTSLQSSSSSQTYTSVSTGLSSVQNGSSGSTTCTSTSSMQTLVEATKTLTLSPISPPEQPMTGSVSKLCQTIFKNEKGVTPNRYSYITDAGWKFGLRPPPQSPSESRHVVTLRTLLNEKNATLPPFDYPQKLKVAIALSVNILHLFNTPWVSNVVTLDDILFFHDGFPQPPSPDQESTYQPFVIQTLHAKATAKQRRLSYSTPRPVNLAVLSLGALLAQVITGRVIDNLDMTDSMDMNSILSKYDAGAQLSSEVLEKGGIQYDSVVKWCLRSVLEVGGLENDKFCQDFYGAVVAKLKEDAKLIDDDLSNEWSV</sequence>
<comment type="caution">
    <text evidence="3">The sequence shown here is derived from an EMBL/GenBank/DDBJ whole genome shotgun (WGS) entry which is preliminary data.</text>
</comment>
<organism evidence="3 4">
    <name type="scientific">Immersiella caudata</name>
    <dbReference type="NCBI Taxonomy" id="314043"/>
    <lineage>
        <taxon>Eukaryota</taxon>
        <taxon>Fungi</taxon>
        <taxon>Dikarya</taxon>
        <taxon>Ascomycota</taxon>
        <taxon>Pezizomycotina</taxon>
        <taxon>Sordariomycetes</taxon>
        <taxon>Sordariomycetidae</taxon>
        <taxon>Sordariales</taxon>
        <taxon>Lasiosphaeriaceae</taxon>
        <taxon>Immersiella</taxon>
    </lineage>
</organism>